<name>A0ABU4I0V0_9ACTN</name>
<reference evidence="2" key="1">
    <citation type="submission" date="2023-07" db="EMBL/GenBank/DDBJ databases">
        <title>Conexibacter stalactiti sp. nov., isolated from stalactites in a lava cave and emended description of the genus Conexibacter.</title>
        <authorList>
            <person name="Lee S.D."/>
        </authorList>
    </citation>
    <scope>NUCLEOTIDE SEQUENCE [LARGE SCALE GENOMIC DNA]</scope>
    <source>
        <strain evidence="2">KCTC 39840</strain>
    </source>
</reference>
<sequence>MFKDRKTRRNGTPAEATVLSIEDLSGRSADTLRRFSHLLEVRRADGSSFQAEVRGVFGLTGLRPREFDVLRVKYDPDSLHVVFDLDGDPRYDLEASTARTLELRRQAAEAERARRGESSLRD</sequence>
<reference evidence="1 2" key="2">
    <citation type="submission" date="2023-10" db="EMBL/GenBank/DDBJ databases">
        <authorList>
            <person name="Han X.F."/>
        </authorList>
    </citation>
    <scope>NUCLEOTIDE SEQUENCE [LARGE SCALE GENOMIC DNA]</scope>
    <source>
        <strain evidence="1 2">KCTC 39840</strain>
    </source>
</reference>
<dbReference type="Proteomes" id="UP001284601">
    <property type="component" value="Unassembled WGS sequence"/>
</dbReference>
<gene>
    <name evidence="1" type="ORF">R7226_29750</name>
</gene>
<accession>A0ABU4I0V0</accession>
<comment type="caution">
    <text evidence="1">The sequence shown here is derived from an EMBL/GenBank/DDBJ whole genome shotgun (WGS) entry which is preliminary data.</text>
</comment>
<proteinExistence type="predicted"/>
<evidence type="ECO:0000313" key="1">
    <source>
        <dbReference type="EMBL" id="MDW5598582.1"/>
    </source>
</evidence>
<dbReference type="EMBL" id="JAWSTH010000154">
    <property type="protein sequence ID" value="MDW5598582.1"/>
    <property type="molecule type" value="Genomic_DNA"/>
</dbReference>
<keyword evidence="2" id="KW-1185">Reference proteome</keyword>
<protein>
    <submittedName>
        <fullName evidence="1">Uncharacterized protein</fullName>
    </submittedName>
</protein>
<organism evidence="1 2">
    <name type="scientific">Conexibacter stalactiti</name>
    <dbReference type="NCBI Taxonomy" id="1940611"/>
    <lineage>
        <taxon>Bacteria</taxon>
        <taxon>Bacillati</taxon>
        <taxon>Actinomycetota</taxon>
        <taxon>Thermoleophilia</taxon>
        <taxon>Solirubrobacterales</taxon>
        <taxon>Conexibacteraceae</taxon>
        <taxon>Conexibacter</taxon>
    </lineage>
</organism>
<dbReference type="RefSeq" id="WP_318601110.1">
    <property type="nucleotide sequence ID" value="NZ_JAWSTH010000154.1"/>
</dbReference>
<evidence type="ECO:0000313" key="2">
    <source>
        <dbReference type="Proteomes" id="UP001284601"/>
    </source>
</evidence>